<dbReference type="PANTHER" id="PTHR43540:SF1">
    <property type="entry name" value="ISOCHORISMATASE HYDROLASE"/>
    <property type="match status" value="1"/>
</dbReference>
<evidence type="ECO:0000256" key="1">
    <source>
        <dbReference type="SAM" id="MobiDB-lite"/>
    </source>
</evidence>
<gene>
    <name evidence="3" type="ORF">KY465_08165</name>
</gene>
<dbReference type="PANTHER" id="PTHR43540">
    <property type="entry name" value="PEROXYUREIDOACRYLATE/UREIDOACRYLATE AMIDOHYDROLASE-RELATED"/>
    <property type="match status" value="1"/>
</dbReference>
<proteinExistence type="predicted"/>
<feature type="domain" description="Isochorismatase-like" evidence="2">
    <location>
        <begin position="33"/>
        <end position="200"/>
    </location>
</feature>
<keyword evidence="4" id="KW-1185">Reference proteome</keyword>
<organism evidence="3 4">
    <name type="scientific">Pseudohoeflea coraliihabitans</name>
    <dbReference type="NCBI Taxonomy" id="2860393"/>
    <lineage>
        <taxon>Bacteria</taxon>
        <taxon>Pseudomonadati</taxon>
        <taxon>Pseudomonadota</taxon>
        <taxon>Alphaproteobacteria</taxon>
        <taxon>Hyphomicrobiales</taxon>
        <taxon>Rhizobiaceae</taxon>
        <taxon>Pseudohoeflea</taxon>
    </lineage>
</organism>
<evidence type="ECO:0000259" key="2">
    <source>
        <dbReference type="Pfam" id="PF00857"/>
    </source>
</evidence>
<evidence type="ECO:0000313" key="3">
    <source>
        <dbReference type="EMBL" id="MBW3097252.1"/>
    </source>
</evidence>
<dbReference type="Pfam" id="PF00857">
    <property type="entry name" value="Isochorismatase"/>
    <property type="match status" value="1"/>
</dbReference>
<evidence type="ECO:0000313" key="4">
    <source>
        <dbReference type="Proteomes" id="UP001430804"/>
    </source>
</evidence>
<dbReference type="InterPro" id="IPR050272">
    <property type="entry name" value="Isochorismatase-like_hydrls"/>
</dbReference>
<keyword evidence="3" id="KW-0378">Hydrolase</keyword>
<name>A0ABS6WMQ2_9HYPH</name>
<accession>A0ABS6WMQ2</accession>
<protein>
    <submittedName>
        <fullName evidence="3">Cysteine hydrolase</fullName>
    </submittedName>
</protein>
<reference evidence="3" key="1">
    <citation type="submission" date="2021-07" db="EMBL/GenBank/DDBJ databases">
        <title>Pseudohoeflea marina sp. nov. a polyhydroxyalcanoate-producing bacterium.</title>
        <authorList>
            <person name="Zheng W."/>
            <person name="Yu S."/>
            <person name="Huang Y."/>
        </authorList>
    </citation>
    <scope>NUCLEOTIDE SEQUENCE</scope>
    <source>
        <strain evidence="3">DP4N28-3</strain>
    </source>
</reference>
<feature type="region of interest" description="Disordered" evidence="1">
    <location>
        <begin position="77"/>
        <end position="102"/>
    </location>
</feature>
<dbReference type="InterPro" id="IPR000868">
    <property type="entry name" value="Isochorismatase-like_dom"/>
</dbReference>
<dbReference type="Proteomes" id="UP001430804">
    <property type="component" value="Unassembled WGS sequence"/>
</dbReference>
<sequence length="224" mass="23910">MTKVWDAFVSERDRRIFRAAGYGVQGEKPARPALLLIGFEQRHLEGPDAVAGAREAGEKARRLMVQCRAKGLPVIHVAGPTPSDGHPGPHENGEATSPVGGSDFAANMMPEPRDIVLRRHAPSAFFDSDLMSFLNLLGADGLILAGGQTAGALRATAIDAFSLNLRVVIADDACFDMWQASHAIALCDLDAKYADPASVEMLAEWIETLPANAFALPAGERVKP</sequence>
<comment type="caution">
    <text evidence="3">The sequence shown here is derived from an EMBL/GenBank/DDBJ whole genome shotgun (WGS) entry which is preliminary data.</text>
</comment>
<dbReference type="RefSeq" id="WP_219201180.1">
    <property type="nucleotide sequence ID" value="NZ_JAHWQX010000002.1"/>
</dbReference>
<dbReference type="CDD" id="cd00431">
    <property type="entry name" value="cysteine_hydrolases"/>
    <property type="match status" value="1"/>
</dbReference>
<dbReference type="GO" id="GO:0016787">
    <property type="term" value="F:hydrolase activity"/>
    <property type="evidence" value="ECO:0007669"/>
    <property type="project" value="UniProtKB-KW"/>
</dbReference>
<dbReference type="EMBL" id="JAHWQX010000002">
    <property type="protein sequence ID" value="MBW3097252.1"/>
    <property type="molecule type" value="Genomic_DNA"/>
</dbReference>